<dbReference type="EMBL" id="GGEC01083524">
    <property type="protein sequence ID" value="MBX64008.1"/>
    <property type="molecule type" value="Transcribed_RNA"/>
</dbReference>
<sequence>MARLISKINRSSIGPLILSLLGDRATRTCRYSIGHCRHCSTAVAY</sequence>
<accession>A0A2P2QAI4</accession>
<reference evidence="1" key="1">
    <citation type="submission" date="2018-02" db="EMBL/GenBank/DDBJ databases">
        <title>Rhizophora mucronata_Transcriptome.</title>
        <authorList>
            <person name="Meera S.P."/>
            <person name="Sreeshan A."/>
            <person name="Augustine A."/>
        </authorList>
    </citation>
    <scope>NUCLEOTIDE SEQUENCE</scope>
    <source>
        <tissue evidence="1">Leaf</tissue>
    </source>
</reference>
<evidence type="ECO:0000313" key="1">
    <source>
        <dbReference type="EMBL" id="MBX64008.1"/>
    </source>
</evidence>
<proteinExistence type="predicted"/>
<protein>
    <submittedName>
        <fullName evidence="1">Uncharacterized protein</fullName>
    </submittedName>
</protein>
<name>A0A2P2QAI4_RHIMU</name>
<organism evidence="1">
    <name type="scientific">Rhizophora mucronata</name>
    <name type="common">Asiatic mangrove</name>
    <dbReference type="NCBI Taxonomy" id="61149"/>
    <lineage>
        <taxon>Eukaryota</taxon>
        <taxon>Viridiplantae</taxon>
        <taxon>Streptophyta</taxon>
        <taxon>Embryophyta</taxon>
        <taxon>Tracheophyta</taxon>
        <taxon>Spermatophyta</taxon>
        <taxon>Magnoliopsida</taxon>
        <taxon>eudicotyledons</taxon>
        <taxon>Gunneridae</taxon>
        <taxon>Pentapetalae</taxon>
        <taxon>rosids</taxon>
        <taxon>fabids</taxon>
        <taxon>Malpighiales</taxon>
        <taxon>Rhizophoraceae</taxon>
        <taxon>Rhizophora</taxon>
    </lineage>
</organism>
<dbReference type="AlphaFoldDB" id="A0A2P2QAI4"/>